<dbReference type="GO" id="GO:0032259">
    <property type="term" value="P:methylation"/>
    <property type="evidence" value="ECO:0007669"/>
    <property type="project" value="UniProtKB-KW"/>
</dbReference>
<keyword evidence="9" id="KW-1185">Reference proteome</keyword>
<dbReference type="InterPro" id="IPR001525">
    <property type="entry name" value="C5_MeTfrase"/>
</dbReference>
<accession>A0ABQ2AU72</accession>
<sequence>MAKPLRLIDLFAGAGGMTEGFEATGKFKTIVAVEHDQHAAATYALNHQAERVYAGKIEDWLEEGRVPEADVIIGGPPCQGFSALGKQDVLDERNFLWQKYAETIIAAKPKYFVVENVRQFLKSDQYEEFERWTRPGNPLEKYVLQPYLLNAADFGAYQSRVRSIVIGRLRELPEVPEPEGAYSGRHRTVGEAFASIDTHVVETTFPKVSFEYNGQRIPGPYSTQDLHVTRNYTQLSLDRFREIPVGGNRFDIPPELLANCWKNHTTGSGDVMGRLRNDRPSVTIRTEFFKPEKGRYLHPNPNVHRAITHYEAARLQGFPDDYKWAGSKTSIARQIGNAVPVQLASHLANLIAAQFLAEAVFSGKESLDSTVIAPLAPALVGHPA</sequence>
<reference evidence="9" key="1">
    <citation type="journal article" date="2019" name="Int. J. Syst. Evol. Microbiol.">
        <title>The Global Catalogue of Microorganisms (GCM) 10K type strain sequencing project: providing services to taxonomists for standard genome sequencing and annotation.</title>
        <authorList>
            <consortium name="The Broad Institute Genomics Platform"/>
            <consortium name="The Broad Institute Genome Sequencing Center for Infectious Disease"/>
            <person name="Wu L."/>
            <person name="Ma J."/>
        </authorList>
    </citation>
    <scope>NUCLEOTIDE SEQUENCE [LARGE SCALE GENOMIC DNA]</scope>
    <source>
        <strain evidence="9">CGMCC 1.12778</strain>
    </source>
</reference>
<comment type="similarity">
    <text evidence="5 6">Belongs to the class I-like SAM-binding methyltransferase superfamily. C5-methyltransferase family.</text>
</comment>
<dbReference type="PROSITE" id="PS00094">
    <property type="entry name" value="C5_MTASE_1"/>
    <property type="match status" value="1"/>
</dbReference>
<evidence type="ECO:0000256" key="4">
    <source>
        <dbReference type="ARBA" id="ARBA00022747"/>
    </source>
</evidence>
<gene>
    <name evidence="8" type="ORF">GCM10007170_28300</name>
</gene>
<comment type="catalytic activity">
    <reaction evidence="7">
        <text>a 2'-deoxycytidine in DNA + S-adenosyl-L-methionine = a 5-methyl-2'-deoxycytidine in DNA + S-adenosyl-L-homocysteine + H(+)</text>
        <dbReference type="Rhea" id="RHEA:13681"/>
        <dbReference type="Rhea" id="RHEA-COMP:11369"/>
        <dbReference type="Rhea" id="RHEA-COMP:11370"/>
        <dbReference type="ChEBI" id="CHEBI:15378"/>
        <dbReference type="ChEBI" id="CHEBI:57856"/>
        <dbReference type="ChEBI" id="CHEBI:59789"/>
        <dbReference type="ChEBI" id="CHEBI:85452"/>
        <dbReference type="ChEBI" id="CHEBI:85454"/>
        <dbReference type="EC" id="2.1.1.37"/>
    </reaction>
</comment>
<proteinExistence type="inferred from homology"/>
<comment type="caution">
    <text evidence="8">The sequence shown here is derived from an EMBL/GenBank/DDBJ whole genome shotgun (WGS) entry which is preliminary data.</text>
</comment>
<dbReference type="Pfam" id="PF00145">
    <property type="entry name" value="DNA_methylase"/>
    <property type="match status" value="1"/>
</dbReference>
<dbReference type="GO" id="GO:0008168">
    <property type="term" value="F:methyltransferase activity"/>
    <property type="evidence" value="ECO:0007669"/>
    <property type="project" value="UniProtKB-KW"/>
</dbReference>
<dbReference type="EC" id="2.1.1.37" evidence="7"/>
<evidence type="ECO:0000256" key="5">
    <source>
        <dbReference type="PROSITE-ProRule" id="PRU01016"/>
    </source>
</evidence>
<dbReference type="PROSITE" id="PS00095">
    <property type="entry name" value="C5_MTASE_2"/>
    <property type="match status" value="1"/>
</dbReference>
<dbReference type="Gene3D" id="3.40.50.150">
    <property type="entry name" value="Vaccinia Virus protein VP39"/>
    <property type="match status" value="1"/>
</dbReference>
<evidence type="ECO:0000256" key="3">
    <source>
        <dbReference type="ARBA" id="ARBA00022691"/>
    </source>
</evidence>
<dbReference type="PROSITE" id="PS51679">
    <property type="entry name" value="SAM_MT_C5"/>
    <property type="match status" value="1"/>
</dbReference>
<evidence type="ECO:0000256" key="7">
    <source>
        <dbReference type="RuleBase" id="RU000417"/>
    </source>
</evidence>
<dbReference type="InterPro" id="IPR050390">
    <property type="entry name" value="C5-Methyltransferase"/>
</dbReference>
<dbReference type="InterPro" id="IPR031303">
    <property type="entry name" value="C5_meth_CS"/>
</dbReference>
<dbReference type="InterPro" id="IPR029063">
    <property type="entry name" value="SAM-dependent_MTases_sf"/>
</dbReference>
<dbReference type="Proteomes" id="UP000643279">
    <property type="component" value="Unassembled WGS sequence"/>
</dbReference>
<evidence type="ECO:0000313" key="8">
    <source>
        <dbReference type="EMBL" id="GGH97624.1"/>
    </source>
</evidence>
<dbReference type="InterPro" id="IPR018117">
    <property type="entry name" value="C5_DNA_meth_AS"/>
</dbReference>
<dbReference type="PANTHER" id="PTHR10629">
    <property type="entry name" value="CYTOSINE-SPECIFIC METHYLTRANSFERASE"/>
    <property type="match status" value="1"/>
</dbReference>
<organism evidence="8 9">
    <name type="scientific">Arthrobacter liuii</name>
    <dbReference type="NCBI Taxonomy" id="1476996"/>
    <lineage>
        <taxon>Bacteria</taxon>
        <taxon>Bacillati</taxon>
        <taxon>Actinomycetota</taxon>
        <taxon>Actinomycetes</taxon>
        <taxon>Micrococcales</taxon>
        <taxon>Micrococcaceae</taxon>
        <taxon>Arthrobacter</taxon>
    </lineage>
</organism>
<dbReference type="RefSeq" id="WP_188572224.1">
    <property type="nucleotide sequence ID" value="NZ_BMFW01000013.1"/>
</dbReference>
<keyword evidence="4" id="KW-0680">Restriction system</keyword>
<dbReference type="NCBIfam" id="TIGR00675">
    <property type="entry name" value="dcm"/>
    <property type="match status" value="1"/>
</dbReference>
<dbReference type="PRINTS" id="PR00105">
    <property type="entry name" value="C5METTRFRASE"/>
</dbReference>
<keyword evidence="3 5" id="KW-0949">S-adenosyl-L-methionine</keyword>
<keyword evidence="1 5" id="KW-0489">Methyltransferase</keyword>
<dbReference type="SUPFAM" id="SSF53335">
    <property type="entry name" value="S-adenosyl-L-methionine-dependent methyltransferases"/>
    <property type="match status" value="1"/>
</dbReference>
<dbReference type="EMBL" id="BMFW01000013">
    <property type="protein sequence ID" value="GGH97624.1"/>
    <property type="molecule type" value="Genomic_DNA"/>
</dbReference>
<dbReference type="PANTHER" id="PTHR10629:SF52">
    <property type="entry name" value="DNA (CYTOSINE-5)-METHYLTRANSFERASE 1"/>
    <property type="match status" value="1"/>
</dbReference>
<evidence type="ECO:0000313" key="9">
    <source>
        <dbReference type="Proteomes" id="UP000643279"/>
    </source>
</evidence>
<evidence type="ECO:0000256" key="6">
    <source>
        <dbReference type="RuleBase" id="RU000416"/>
    </source>
</evidence>
<dbReference type="Gene3D" id="3.90.120.10">
    <property type="entry name" value="DNA Methylase, subunit A, domain 2"/>
    <property type="match status" value="1"/>
</dbReference>
<feature type="active site" evidence="5">
    <location>
        <position position="78"/>
    </location>
</feature>
<name>A0ABQ2AU72_9MICC</name>
<evidence type="ECO:0000256" key="1">
    <source>
        <dbReference type="ARBA" id="ARBA00022603"/>
    </source>
</evidence>
<evidence type="ECO:0000256" key="2">
    <source>
        <dbReference type="ARBA" id="ARBA00022679"/>
    </source>
</evidence>
<keyword evidence="2 5" id="KW-0808">Transferase</keyword>
<protein>
    <recommendedName>
        <fullName evidence="7">Cytosine-specific methyltransferase</fullName>
        <ecNumber evidence="7">2.1.1.37</ecNumber>
    </recommendedName>
</protein>